<dbReference type="AlphaFoldDB" id="A0A251U045"/>
<dbReference type="EMBL" id="CM007898">
    <property type="protein sequence ID" value="OTG16710.1"/>
    <property type="molecule type" value="Genomic_DNA"/>
</dbReference>
<dbReference type="STRING" id="4232.A0A251U045"/>
<evidence type="ECO:0000313" key="3">
    <source>
        <dbReference type="Proteomes" id="UP000215914"/>
    </source>
</evidence>
<keyword evidence="3" id="KW-1185">Reference proteome</keyword>
<evidence type="ECO:0000313" key="2">
    <source>
        <dbReference type="EMBL" id="OTG16710.1"/>
    </source>
</evidence>
<name>A0A251U045_HELAN</name>
<dbReference type="InParanoid" id="A0A251U045"/>
<feature type="compositionally biased region" description="Basic residues" evidence="1">
    <location>
        <begin position="23"/>
        <end position="46"/>
    </location>
</feature>
<protein>
    <submittedName>
        <fullName evidence="2">Uncharacterized protein</fullName>
    </submittedName>
</protein>
<dbReference type="Proteomes" id="UP000215914">
    <property type="component" value="Chromosome 9"/>
</dbReference>
<proteinExistence type="predicted"/>
<evidence type="ECO:0000256" key="1">
    <source>
        <dbReference type="SAM" id="MobiDB-lite"/>
    </source>
</evidence>
<sequence length="110" mass="13116">MTSGTEERKHRRTFDDESEELSKRHKHRHRHHHRRRHNRHHSRKHNDIREEDDEQLMDICGFSLLICEALIILHVCSLLPLTGRVQYHTPSTTLLKLCLKALNDRHGCCS</sequence>
<feature type="region of interest" description="Disordered" evidence="1">
    <location>
        <begin position="1"/>
        <end position="49"/>
    </location>
</feature>
<reference evidence="3" key="1">
    <citation type="journal article" date="2017" name="Nature">
        <title>The sunflower genome provides insights into oil metabolism, flowering and Asterid evolution.</title>
        <authorList>
            <person name="Badouin H."/>
            <person name="Gouzy J."/>
            <person name="Grassa C.J."/>
            <person name="Murat F."/>
            <person name="Staton S.E."/>
            <person name="Cottret L."/>
            <person name="Lelandais-Briere C."/>
            <person name="Owens G.L."/>
            <person name="Carrere S."/>
            <person name="Mayjonade B."/>
            <person name="Legrand L."/>
            <person name="Gill N."/>
            <person name="Kane N.C."/>
            <person name="Bowers J.E."/>
            <person name="Hubner S."/>
            <person name="Bellec A."/>
            <person name="Berard A."/>
            <person name="Berges H."/>
            <person name="Blanchet N."/>
            <person name="Boniface M.C."/>
            <person name="Brunel D."/>
            <person name="Catrice O."/>
            <person name="Chaidir N."/>
            <person name="Claudel C."/>
            <person name="Donnadieu C."/>
            <person name="Faraut T."/>
            <person name="Fievet G."/>
            <person name="Helmstetter N."/>
            <person name="King M."/>
            <person name="Knapp S.J."/>
            <person name="Lai Z."/>
            <person name="Le Paslier M.C."/>
            <person name="Lippi Y."/>
            <person name="Lorenzon L."/>
            <person name="Mandel J.R."/>
            <person name="Marage G."/>
            <person name="Marchand G."/>
            <person name="Marquand E."/>
            <person name="Bret-Mestries E."/>
            <person name="Morien E."/>
            <person name="Nambeesan S."/>
            <person name="Nguyen T."/>
            <person name="Pegot-Espagnet P."/>
            <person name="Pouilly N."/>
            <person name="Raftis F."/>
            <person name="Sallet E."/>
            <person name="Schiex T."/>
            <person name="Thomas J."/>
            <person name="Vandecasteele C."/>
            <person name="Vares D."/>
            <person name="Vear F."/>
            <person name="Vautrin S."/>
            <person name="Crespi M."/>
            <person name="Mangin B."/>
            <person name="Burke J.M."/>
            <person name="Salse J."/>
            <person name="Munos S."/>
            <person name="Vincourt P."/>
            <person name="Rieseberg L.H."/>
            <person name="Langlade N.B."/>
        </authorList>
    </citation>
    <scope>NUCLEOTIDE SEQUENCE [LARGE SCALE GENOMIC DNA]</scope>
    <source>
        <strain evidence="3">cv. SF193</strain>
    </source>
</reference>
<organism evidence="2 3">
    <name type="scientific">Helianthus annuus</name>
    <name type="common">Common sunflower</name>
    <dbReference type="NCBI Taxonomy" id="4232"/>
    <lineage>
        <taxon>Eukaryota</taxon>
        <taxon>Viridiplantae</taxon>
        <taxon>Streptophyta</taxon>
        <taxon>Embryophyta</taxon>
        <taxon>Tracheophyta</taxon>
        <taxon>Spermatophyta</taxon>
        <taxon>Magnoliopsida</taxon>
        <taxon>eudicotyledons</taxon>
        <taxon>Gunneridae</taxon>
        <taxon>Pentapetalae</taxon>
        <taxon>asterids</taxon>
        <taxon>campanulids</taxon>
        <taxon>Asterales</taxon>
        <taxon>Asteraceae</taxon>
        <taxon>Asteroideae</taxon>
        <taxon>Heliantheae alliance</taxon>
        <taxon>Heliantheae</taxon>
        <taxon>Helianthus</taxon>
    </lineage>
</organism>
<gene>
    <name evidence="2" type="ORF">HannXRQ_Chr09g0274381</name>
</gene>
<accession>A0A251U045</accession>